<evidence type="ECO:0000313" key="2">
    <source>
        <dbReference type="EMBL" id="MPC89850.1"/>
    </source>
</evidence>
<dbReference type="EMBL" id="VSRR010082383">
    <property type="protein sequence ID" value="MPC89850.1"/>
    <property type="molecule type" value="Genomic_DNA"/>
</dbReference>
<reference evidence="2 3" key="1">
    <citation type="submission" date="2019-05" db="EMBL/GenBank/DDBJ databases">
        <title>Another draft genome of Portunus trituberculatus and its Hox gene families provides insights of decapod evolution.</title>
        <authorList>
            <person name="Jeong J.-H."/>
            <person name="Song I."/>
            <person name="Kim S."/>
            <person name="Choi T."/>
            <person name="Kim D."/>
            <person name="Ryu S."/>
            <person name="Kim W."/>
        </authorList>
    </citation>
    <scope>NUCLEOTIDE SEQUENCE [LARGE SCALE GENOMIC DNA]</scope>
    <source>
        <tissue evidence="2">Muscle</tissue>
    </source>
</reference>
<accession>A0A5B7IZ97</accession>
<feature type="region of interest" description="Disordered" evidence="1">
    <location>
        <begin position="20"/>
        <end position="59"/>
    </location>
</feature>
<protein>
    <submittedName>
        <fullName evidence="2">Uncharacterized protein</fullName>
    </submittedName>
</protein>
<evidence type="ECO:0000256" key="1">
    <source>
        <dbReference type="SAM" id="MobiDB-lite"/>
    </source>
</evidence>
<keyword evidence="3" id="KW-1185">Reference proteome</keyword>
<proteinExistence type="predicted"/>
<evidence type="ECO:0000313" key="3">
    <source>
        <dbReference type="Proteomes" id="UP000324222"/>
    </source>
</evidence>
<organism evidence="2 3">
    <name type="scientific">Portunus trituberculatus</name>
    <name type="common">Swimming crab</name>
    <name type="synonym">Neptunus trituberculatus</name>
    <dbReference type="NCBI Taxonomy" id="210409"/>
    <lineage>
        <taxon>Eukaryota</taxon>
        <taxon>Metazoa</taxon>
        <taxon>Ecdysozoa</taxon>
        <taxon>Arthropoda</taxon>
        <taxon>Crustacea</taxon>
        <taxon>Multicrustacea</taxon>
        <taxon>Malacostraca</taxon>
        <taxon>Eumalacostraca</taxon>
        <taxon>Eucarida</taxon>
        <taxon>Decapoda</taxon>
        <taxon>Pleocyemata</taxon>
        <taxon>Brachyura</taxon>
        <taxon>Eubrachyura</taxon>
        <taxon>Portunoidea</taxon>
        <taxon>Portunidae</taxon>
        <taxon>Portuninae</taxon>
        <taxon>Portunus</taxon>
    </lineage>
</organism>
<feature type="compositionally biased region" description="Low complexity" evidence="1">
    <location>
        <begin position="20"/>
        <end position="53"/>
    </location>
</feature>
<dbReference type="AlphaFoldDB" id="A0A5B7IZ97"/>
<gene>
    <name evidence="2" type="ORF">E2C01_084812</name>
</gene>
<comment type="caution">
    <text evidence="2">The sequence shown here is derived from an EMBL/GenBank/DDBJ whole genome shotgun (WGS) entry which is preliminary data.</text>
</comment>
<sequence>MFIRSCSLQLGFSIKTTNTTTTTTSTTNTTTTTTTSTTNDNNNNKSNNISKNTTQHKRSQVKTVNASSYVYVSVCVFSNSLPKKIYKFFMHKFMAFLKQNM</sequence>
<name>A0A5B7IZ97_PORTR</name>
<dbReference type="Proteomes" id="UP000324222">
    <property type="component" value="Unassembled WGS sequence"/>
</dbReference>